<dbReference type="SUPFAM" id="SSF53850">
    <property type="entry name" value="Periplasmic binding protein-like II"/>
    <property type="match status" value="1"/>
</dbReference>
<dbReference type="PANTHER" id="PTHR30126:SF91">
    <property type="entry name" value="LYSR FAMILY TRANSCRIPTIONAL REGULATOR"/>
    <property type="match status" value="1"/>
</dbReference>
<feature type="domain" description="HTH lysR-type" evidence="5">
    <location>
        <begin position="3"/>
        <end position="60"/>
    </location>
</feature>
<evidence type="ECO:0000259" key="5">
    <source>
        <dbReference type="PROSITE" id="PS50931"/>
    </source>
</evidence>
<dbReference type="Pfam" id="PF03466">
    <property type="entry name" value="LysR_substrate"/>
    <property type="match status" value="1"/>
</dbReference>
<comment type="caution">
    <text evidence="6">The sequence shown here is derived from an EMBL/GenBank/DDBJ whole genome shotgun (WGS) entry which is preliminary data.</text>
</comment>
<protein>
    <submittedName>
        <fullName evidence="6">LysR family transcriptional regulator</fullName>
    </submittedName>
</protein>
<dbReference type="InterPro" id="IPR005119">
    <property type="entry name" value="LysR_subst-bd"/>
</dbReference>
<evidence type="ECO:0000256" key="2">
    <source>
        <dbReference type="ARBA" id="ARBA00023015"/>
    </source>
</evidence>
<sequence>MKWTLEQLATFVAAAEAPSFSAAARQLGRAQSAVSTAIALLEASLDTELFDRSGRLPTLTSAGSVLLAEAQELLRQCRHFDNRALTLATRRPEQLTLALDEGLPYPAELELVQALDQAFPQLELTLCHGSAANIAEWLRAGHADVGLAFRRIPADATLASEPVGAVPRVLVVGSKHPLLQEPALNRQTLARYRQLLVTPRFVLDDADERISPQLWRTDSLYVIAEQAAMGQGWAVLPLNIARYPTLNGQLVEIHAQDLAFPALEVHLYWRAGQEDAPLLRWLRRYMANAVFARSVG</sequence>
<dbReference type="CDD" id="cd05466">
    <property type="entry name" value="PBP2_LTTR_substrate"/>
    <property type="match status" value="1"/>
</dbReference>
<comment type="similarity">
    <text evidence="1">Belongs to the LysR transcriptional regulatory family.</text>
</comment>
<name>A0ABV1M6R3_9NEIS</name>
<proteinExistence type="inferred from homology"/>
<keyword evidence="4" id="KW-0804">Transcription</keyword>
<dbReference type="Gene3D" id="1.10.10.10">
    <property type="entry name" value="Winged helix-like DNA-binding domain superfamily/Winged helix DNA-binding domain"/>
    <property type="match status" value="1"/>
</dbReference>
<dbReference type="PRINTS" id="PR00039">
    <property type="entry name" value="HTHLYSR"/>
</dbReference>
<evidence type="ECO:0000313" key="6">
    <source>
        <dbReference type="EMBL" id="MEQ6291260.1"/>
    </source>
</evidence>
<dbReference type="SUPFAM" id="SSF46785">
    <property type="entry name" value="Winged helix' DNA-binding domain"/>
    <property type="match status" value="1"/>
</dbReference>
<dbReference type="InterPro" id="IPR000847">
    <property type="entry name" value="LysR_HTH_N"/>
</dbReference>
<keyword evidence="2" id="KW-0805">Transcription regulation</keyword>
<dbReference type="EMBL" id="JBEFLD010000005">
    <property type="protein sequence ID" value="MEQ6291260.1"/>
    <property type="molecule type" value="Genomic_DNA"/>
</dbReference>
<evidence type="ECO:0000256" key="4">
    <source>
        <dbReference type="ARBA" id="ARBA00023163"/>
    </source>
</evidence>
<evidence type="ECO:0000256" key="3">
    <source>
        <dbReference type="ARBA" id="ARBA00023125"/>
    </source>
</evidence>
<reference evidence="6" key="1">
    <citation type="submission" date="2024-06" db="EMBL/GenBank/DDBJ databases">
        <title>Genome sequence of Vogesella sp. MAHUQ-64.</title>
        <authorList>
            <person name="Huq M.A."/>
        </authorList>
    </citation>
    <scope>NUCLEOTIDE SEQUENCE</scope>
    <source>
        <strain evidence="6">MAHUQ-64</strain>
    </source>
</reference>
<organism evidence="6 7">
    <name type="scientific">Vogesella oryzagri</name>
    <dbReference type="NCBI Taxonomy" id="3160864"/>
    <lineage>
        <taxon>Bacteria</taxon>
        <taxon>Pseudomonadati</taxon>
        <taxon>Pseudomonadota</taxon>
        <taxon>Betaproteobacteria</taxon>
        <taxon>Neisseriales</taxon>
        <taxon>Chromobacteriaceae</taxon>
        <taxon>Vogesella</taxon>
    </lineage>
</organism>
<dbReference type="InterPro" id="IPR036388">
    <property type="entry name" value="WH-like_DNA-bd_sf"/>
</dbReference>
<dbReference type="PANTHER" id="PTHR30126">
    <property type="entry name" value="HTH-TYPE TRANSCRIPTIONAL REGULATOR"/>
    <property type="match status" value="1"/>
</dbReference>
<dbReference type="RefSeq" id="WP_349587848.1">
    <property type="nucleotide sequence ID" value="NZ_JBEFLD010000005.1"/>
</dbReference>
<dbReference type="Gene3D" id="3.40.190.290">
    <property type="match status" value="1"/>
</dbReference>
<keyword evidence="7" id="KW-1185">Reference proteome</keyword>
<dbReference type="Pfam" id="PF00126">
    <property type="entry name" value="HTH_1"/>
    <property type="match status" value="1"/>
</dbReference>
<accession>A0ABV1M6R3</accession>
<evidence type="ECO:0000313" key="7">
    <source>
        <dbReference type="Proteomes" id="UP001433638"/>
    </source>
</evidence>
<evidence type="ECO:0000256" key="1">
    <source>
        <dbReference type="ARBA" id="ARBA00009437"/>
    </source>
</evidence>
<gene>
    <name evidence="6" type="ORF">ABNW52_11620</name>
</gene>
<dbReference type="InterPro" id="IPR036390">
    <property type="entry name" value="WH_DNA-bd_sf"/>
</dbReference>
<dbReference type="PROSITE" id="PS50931">
    <property type="entry name" value="HTH_LYSR"/>
    <property type="match status" value="1"/>
</dbReference>
<dbReference type="Proteomes" id="UP001433638">
    <property type="component" value="Unassembled WGS sequence"/>
</dbReference>
<keyword evidence="3" id="KW-0238">DNA-binding</keyword>